<proteinExistence type="inferred from homology"/>
<gene>
    <name evidence="2" type="ORF">FHR86_003531</name>
</gene>
<dbReference type="PANTHER" id="PTHR30344">
    <property type="entry name" value="6-PHOSPHOGLUCONOLACTONASE-RELATED"/>
    <property type="match status" value="1"/>
</dbReference>
<accession>A0ABX0TPN6</accession>
<evidence type="ECO:0000313" key="2">
    <source>
        <dbReference type="EMBL" id="NIJ03175.1"/>
    </source>
</evidence>
<dbReference type="Proteomes" id="UP000802392">
    <property type="component" value="Unassembled WGS sequence"/>
</dbReference>
<dbReference type="SUPFAM" id="SSF50974">
    <property type="entry name" value="Nitrous oxide reductase, N-terminal domain"/>
    <property type="match status" value="1"/>
</dbReference>
<dbReference type="InterPro" id="IPR050282">
    <property type="entry name" value="Cycloisomerase_2"/>
</dbReference>
<keyword evidence="3" id="KW-1185">Reference proteome</keyword>
<dbReference type="InterPro" id="IPR011045">
    <property type="entry name" value="N2O_reductase_N"/>
</dbReference>
<dbReference type="InterPro" id="IPR015943">
    <property type="entry name" value="WD40/YVTN_repeat-like_dom_sf"/>
</dbReference>
<sequence length="346" mass="36894">METHDTLIWAGSYTADRDGNGKGITALSADQEGQLTSVGVAVAANSPSFLALHPTLPVVYAVAEEGKTVRAYRRTGTAELEAFGEPWTAGEATCHVAADPHGRFIVATCWGDGQVILYQLDHDGAITSRFSAEAAVDPHSTAPVDADRPSRAHSSLVLPDGRVMTTDLGHDLVRVWKYVPGEGLQIQHQVILPKDSGPRHMARHHSGTVFVDTEYSVEVASVRMQPDGTYELTAMVPASINGAKEGDSGAEIALSPDGRFAYVGVRGTNRICVLKVLDDGTGLEPLADVPCGGEWPRHHLVLEGWLYVANEGSDDVVSFRLDKETGLPDGPVSRVETGSPSMLIPV</sequence>
<dbReference type="PANTHER" id="PTHR30344:SF1">
    <property type="entry name" value="6-PHOSPHOGLUCONOLACTONASE"/>
    <property type="match status" value="1"/>
</dbReference>
<comment type="similarity">
    <text evidence="1">Belongs to the cycloisomerase 2 family.</text>
</comment>
<comment type="caution">
    <text evidence="2">The sequence shown here is derived from an EMBL/GenBank/DDBJ whole genome shotgun (WGS) entry which is preliminary data.</text>
</comment>
<dbReference type="Gene3D" id="2.130.10.10">
    <property type="entry name" value="YVTN repeat-like/Quinoprotein amine dehydrogenase"/>
    <property type="match status" value="1"/>
</dbReference>
<evidence type="ECO:0000313" key="3">
    <source>
        <dbReference type="Proteomes" id="UP000802392"/>
    </source>
</evidence>
<dbReference type="EMBL" id="JAAOZD010000009">
    <property type="protein sequence ID" value="NIJ03175.1"/>
    <property type="molecule type" value="Genomic_DNA"/>
</dbReference>
<protein>
    <submittedName>
        <fullName evidence="2">6-phosphogluconolactonase (Cycloisomerase 2 family)</fullName>
    </submittedName>
</protein>
<dbReference type="Pfam" id="PF10282">
    <property type="entry name" value="Lactonase"/>
    <property type="match status" value="1"/>
</dbReference>
<dbReference type="InterPro" id="IPR019405">
    <property type="entry name" value="Lactonase_7-beta_prop"/>
</dbReference>
<reference evidence="2 3" key="1">
    <citation type="submission" date="2020-03" db="EMBL/GenBank/DDBJ databases">
        <title>Genomic Encyclopedia of Type Strains, Phase III (KMG-III): the genomes of soil and plant-associated and newly described type strains.</title>
        <authorList>
            <person name="Whitman W."/>
        </authorList>
    </citation>
    <scope>NUCLEOTIDE SEQUENCE [LARGE SCALE GENOMIC DNA]</scope>
    <source>
        <strain evidence="2 3">CECT 4207</strain>
    </source>
</reference>
<organism evidence="2 3">
    <name type="scientific">Paenarthrobacter ilicis</name>
    <dbReference type="NCBI Taxonomy" id="43665"/>
    <lineage>
        <taxon>Bacteria</taxon>
        <taxon>Bacillati</taxon>
        <taxon>Actinomycetota</taxon>
        <taxon>Actinomycetes</taxon>
        <taxon>Micrococcales</taxon>
        <taxon>Micrococcaceae</taxon>
        <taxon>Paenarthrobacter</taxon>
    </lineage>
</organism>
<dbReference type="RefSeq" id="WP_204814803.1">
    <property type="nucleotide sequence ID" value="NZ_BAAAVO010000014.1"/>
</dbReference>
<name>A0ABX0TPN6_9MICC</name>
<evidence type="ECO:0000256" key="1">
    <source>
        <dbReference type="ARBA" id="ARBA00005564"/>
    </source>
</evidence>